<comment type="caution">
    <text evidence="1">The sequence shown here is derived from an EMBL/GenBank/DDBJ whole genome shotgun (WGS) entry which is preliminary data.</text>
</comment>
<dbReference type="EMBL" id="CADEBD010000380">
    <property type="protein sequence ID" value="CAB3252746.1"/>
    <property type="molecule type" value="Genomic_DNA"/>
</dbReference>
<dbReference type="AlphaFoldDB" id="A0A8S1B7U3"/>
<evidence type="ECO:0000313" key="1">
    <source>
        <dbReference type="EMBL" id="CAB3252746.1"/>
    </source>
</evidence>
<name>A0A8S1B7U3_ARCPL</name>
<reference evidence="1 2" key="1">
    <citation type="submission" date="2020-04" db="EMBL/GenBank/DDBJ databases">
        <authorList>
            <person name="Wallbank WR R."/>
            <person name="Pardo Diaz C."/>
            <person name="Kozak K."/>
            <person name="Martin S."/>
            <person name="Jiggins C."/>
            <person name="Moest M."/>
            <person name="Warren A I."/>
            <person name="Byers J.R.P. K."/>
            <person name="Montejo-Kovacevich G."/>
            <person name="Yen C E."/>
        </authorList>
    </citation>
    <scope>NUCLEOTIDE SEQUENCE [LARGE SCALE GENOMIC DNA]</scope>
</reference>
<accession>A0A8S1B7U3</accession>
<proteinExistence type="predicted"/>
<organism evidence="1 2">
    <name type="scientific">Arctia plantaginis</name>
    <name type="common">Wood tiger moth</name>
    <name type="synonym">Phalaena plantaginis</name>
    <dbReference type="NCBI Taxonomy" id="874455"/>
    <lineage>
        <taxon>Eukaryota</taxon>
        <taxon>Metazoa</taxon>
        <taxon>Ecdysozoa</taxon>
        <taxon>Arthropoda</taxon>
        <taxon>Hexapoda</taxon>
        <taxon>Insecta</taxon>
        <taxon>Pterygota</taxon>
        <taxon>Neoptera</taxon>
        <taxon>Endopterygota</taxon>
        <taxon>Lepidoptera</taxon>
        <taxon>Glossata</taxon>
        <taxon>Ditrysia</taxon>
        <taxon>Noctuoidea</taxon>
        <taxon>Erebidae</taxon>
        <taxon>Arctiinae</taxon>
        <taxon>Arctia</taxon>
    </lineage>
</organism>
<gene>
    <name evidence="1" type="ORF">APLA_LOCUS14125</name>
</gene>
<evidence type="ECO:0000313" key="2">
    <source>
        <dbReference type="Proteomes" id="UP000494256"/>
    </source>
</evidence>
<sequence length="83" mass="9384">MSEFVMDNATYDSRGCGKAPKLVWGKSEQNKLMDFTHCLIEVQIHKFYLGYEIGYGENRCVALQARSVSASATIEIMESTKKQ</sequence>
<protein>
    <submittedName>
        <fullName evidence="1">Uncharacterized protein</fullName>
    </submittedName>
</protein>
<dbReference type="OrthoDB" id="10251727at2759"/>
<dbReference type="Proteomes" id="UP000494256">
    <property type="component" value="Unassembled WGS sequence"/>
</dbReference>